<dbReference type="RefSeq" id="WP_233352011.1">
    <property type="nucleotide sequence ID" value="NZ_ARYI01000002.1"/>
</dbReference>
<keyword evidence="3" id="KW-1185">Reference proteome</keyword>
<keyword evidence="1" id="KW-0812">Transmembrane</keyword>
<proteinExistence type="predicted"/>
<feature type="transmembrane region" description="Helical" evidence="1">
    <location>
        <begin position="112"/>
        <end position="131"/>
    </location>
</feature>
<dbReference type="PATRIC" id="fig|1280951.3.peg.649"/>
<gene>
    <name evidence="2" type="ORF">HHI_03217</name>
</gene>
<comment type="caution">
    <text evidence="2">The sequence shown here is derived from an EMBL/GenBank/DDBJ whole genome shotgun (WGS) entry which is preliminary data.</text>
</comment>
<reference evidence="2 3" key="1">
    <citation type="submission" date="2013-04" db="EMBL/GenBank/DDBJ databases">
        <title>Hyphomonas hirschiana VP5 Genome Sequencing.</title>
        <authorList>
            <person name="Lai Q."/>
            <person name="Shao Z."/>
        </authorList>
    </citation>
    <scope>NUCLEOTIDE SEQUENCE [LARGE SCALE GENOMIC DNA]</scope>
    <source>
        <strain evidence="2 3">VP5</strain>
    </source>
</reference>
<dbReference type="Proteomes" id="UP000025061">
    <property type="component" value="Unassembled WGS sequence"/>
</dbReference>
<keyword evidence="1" id="KW-1133">Transmembrane helix</keyword>
<dbReference type="EMBL" id="ARYI01000002">
    <property type="protein sequence ID" value="KCZ95748.1"/>
    <property type="molecule type" value="Genomic_DNA"/>
</dbReference>
<organism evidence="2 3">
    <name type="scientific">Hyphomonas hirschiana VP5</name>
    <dbReference type="NCBI Taxonomy" id="1280951"/>
    <lineage>
        <taxon>Bacteria</taxon>
        <taxon>Pseudomonadati</taxon>
        <taxon>Pseudomonadota</taxon>
        <taxon>Alphaproteobacteria</taxon>
        <taxon>Hyphomonadales</taxon>
        <taxon>Hyphomonadaceae</taxon>
        <taxon>Hyphomonas</taxon>
    </lineage>
</organism>
<evidence type="ECO:0000313" key="2">
    <source>
        <dbReference type="EMBL" id="KCZ95748.1"/>
    </source>
</evidence>
<evidence type="ECO:0000313" key="3">
    <source>
        <dbReference type="Proteomes" id="UP000025061"/>
    </source>
</evidence>
<protein>
    <submittedName>
        <fullName evidence="2">Uncharacterized protein</fullName>
    </submittedName>
</protein>
<keyword evidence="1" id="KW-0472">Membrane</keyword>
<name>A0A059FYG7_9PROT</name>
<dbReference type="AlphaFoldDB" id="A0A059FYG7"/>
<evidence type="ECO:0000256" key="1">
    <source>
        <dbReference type="SAM" id="Phobius"/>
    </source>
</evidence>
<sequence length="188" mass="19723">MAWPLVALSEPLAASCGSREAGALTRDGYLKNAVTYRCVRLMSQPMPEAEGGVPRSSVYGSSFDGERICGDCALGRTGGTTGADRSGGFSEHGREACIGGGGIMRSQGKVPIALVLAVLLQAAGVMFWVGAAAERISALEASAAMARPVAERLARLEGEMVAVRAQLDRIEGRMERRLEPRIEDGGAR</sequence>
<accession>A0A059FYG7</accession>